<dbReference type="InterPro" id="IPR003305">
    <property type="entry name" value="CenC_carb-bd"/>
</dbReference>
<keyword evidence="1" id="KW-0378">Hydrolase</keyword>
<sequence>MVFHRKGGGWLALVLAAGCGEEPQAPQIGTNQVTNGSFELKLSGWWSNADVEDGTVEVLPEAADTGALGLALTKGTGGWGIVVGQDTAPHTAGQTYHVHARIRGKAGGERVSISFHGQGFEVEAGKQWRTVERLVYLPGDSKDFSAMIANTTDHSTVYVDDVAFAPTQVAQGEADKHRDNLMHNGSFESGLGMWSFWSGSDGQGSTSFDARHSGYAGLVLSLGGEGGGASVKQALPEPVRAGEVYRVEARVRGALGGETVSLCLQINEEPWDGPCLPFTATSKWTHVSGKVAIEEPLDDQRLGLVLSLFGEGTVQVDDVIVVRVNP</sequence>
<dbReference type="RefSeq" id="WP_075005272.1">
    <property type="nucleotide sequence ID" value="NZ_FOAP01000002.1"/>
</dbReference>
<dbReference type="InterPro" id="IPR008979">
    <property type="entry name" value="Galactose-bd-like_sf"/>
</dbReference>
<dbReference type="OrthoDB" id="5525591at2"/>
<dbReference type="EMBL" id="FOAP01000002">
    <property type="protein sequence ID" value="SEK69255.1"/>
    <property type="molecule type" value="Genomic_DNA"/>
</dbReference>
<dbReference type="SUPFAM" id="SSF49785">
    <property type="entry name" value="Galactose-binding domain-like"/>
    <property type="match status" value="2"/>
</dbReference>
<accession>A0A1H7J7W1</accession>
<proteinExistence type="predicted"/>
<dbReference type="GO" id="GO:0016798">
    <property type="term" value="F:hydrolase activity, acting on glycosyl bonds"/>
    <property type="evidence" value="ECO:0007669"/>
    <property type="project" value="InterPro"/>
</dbReference>
<dbReference type="Proteomes" id="UP000182719">
    <property type="component" value="Unassembled WGS sequence"/>
</dbReference>
<evidence type="ECO:0000259" key="2">
    <source>
        <dbReference type="Pfam" id="PF02018"/>
    </source>
</evidence>
<reference evidence="4" key="1">
    <citation type="submission" date="2016-10" db="EMBL/GenBank/DDBJ databases">
        <authorList>
            <person name="Varghese N."/>
            <person name="Submissions S."/>
        </authorList>
    </citation>
    <scope>NUCLEOTIDE SEQUENCE [LARGE SCALE GENOMIC DNA]</scope>
    <source>
        <strain evidence="4">DSM 17044</strain>
    </source>
</reference>
<name>A0A1H7J7W1_STIAU</name>
<keyword evidence="4" id="KW-1185">Reference proteome</keyword>
<organism evidence="3 4">
    <name type="scientific">Stigmatella aurantiaca</name>
    <dbReference type="NCBI Taxonomy" id="41"/>
    <lineage>
        <taxon>Bacteria</taxon>
        <taxon>Pseudomonadati</taxon>
        <taxon>Myxococcota</taxon>
        <taxon>Myxococcia</taxon>
        <taxon>Myxococcales</taxon>
        <taxon>Cystobacterineae</taxon>
        <taxon>Archangiaceae</taxon>
        <taxon>Stigmatella</taxon>
    </lineage>
</organism>
<protein>
    <submittedName>
        <fullName evidence="3">Carbohydrate binding domain-containing protein</fullName>
    </submittedName>
</protein>
<dbReference type="Pfam" id="PF02018">
    <property type="entry name" value="CBM_4_9"/>
    <property type="match status" value="2"/>
</dbReference>
<feature type="domain" description="CBM-cenC" evidence="2">
    <location>
        <begin position="180"/>
        <end position="298"/>
    </location>
</feature>
<dbReference type="PROSITE" id="PS51257">
    <property type="entry name" value="PROKAR_LIPOPROTEIN"/>
    <property type="match status" value="1"/>
</dbReference>
<evidence type="ECO:0000313" key="3">
    <source>
        <dbReference type="EMBL" id="SEK69255.1"/>
    </source>
</evidence>
<dbReference type="Gene3D" id="2.60.120.260">
    <property type="entry name" value="Galactose-binding domain-like"/>
    <property type="match status" value="2"/>
</dbReference>
<evidence type="ECO:0000313" key="4">
    <source>
        <dbReference type="Proteomes" id="UP000182719"/>
    </source>
</evidence>
<evidence type="ECO:0000256" key="1">
    <source>
        <dbReference type="ARBA" id="ARBA00022801"/>
    </source>
</evidence>
<feature type="domain" description="CBM-cenC" evidence="2">
    <location>
        <begin position="31"/>
        <end position="158"/>
    </location>
</feature>
<gene>
    <name evidence="3" type="ORF">SAMN05444354_10299</name>
</gene>
<dbReference type="AlphaFoldDB" id="A0A1H7J7W1"/>